<proteinExistence type="predicted"/>
<protein>
    <recommendedName>
        <fullName evidence="4">Lipoprotein</fullName>
    </recommendedName>
</protein>
<keyword evidence="1" id="KW-0732">Signal</keyword>
<reference evidence="3" key="1">
    <citation type="journal article" date="2019" name="Int. J. Syst. Evol. Microbiol.">
        <title>The Global Catalogue of Microorganisms (GCM) 10K type strain sequencing project: providing services to taxonomists for standard genome sequencing and annotation.</title>
        <authorList>
            <consortium name="The Broad Institute Genomics Platform"/>
            <consortium name="The Broad Institute Genome Sequencing Center for Infectious Disease"/>
            <person name="Wu L."/>
            <person name="Ma J."/>
        </authorList>
    </citation>
    <scope>NUCLEOTIDE SEQUENCE [LARGE SCALE GENOMIC DNA]</scope>
    <source>
        <strain evidence="3">TISTR 1514</strain>
    </source>
</reference>
<feature type="signal peptide" evidence="1">
    <location>
        <begin position="1"/>
        <end position="25"/>
    </location>
</feature>
<keyword evidence="3" id="KW-1185">Reference proteome</keyword>
<evidence type="ECO:0000313" key="2">
    <source>
        <dbReference type="EMBL" id="MFD2757124.1"/>
    </source>
</evidence>
<sequence>MRRYLAPAAALFALAVLTGCAGASAGAVDTKTPAPAPISADDQAAAATECRDALLQDVPTYTEATFDGTFDPALTEFETTDGGLLVTFIDGNETERVGNLYCEWSPANAVTYTQDPR</sequence>
<feature type="chain" id="PRO_5045891001" description="Lipoprotein" evidence="1">
    <location>
        <begin position="26"/>
        <end position="117"/>
    </location>
</feature>
<organism evidence="2 3">
    <name type="scientific">Gulosibacter faecalis</name>
    <dbReference type="NCBI Taxonomy" id="272240"/>
    <lineage>
        <taxon>Bacteria</taxon>
        <taxon>Bacillati</taxon>
        <taxon>Actinomycetota</taxon>
        <taxon>Actinomycetes</taxon>
        <taxon>Micrococcales</taxon>
        <taxon>Microbacteriaceae</taxon>
        <taxon>Gulosibacter</taxon>
    </lineage>
</organism>
<dbReference type="PROSITE" id="PS51257">
    <property type="entry name" value="PROKAR_LIPOPROTEIN"/>
    <property type="match status" value="1"/>
</dbReference>
<dbReference type="RefSeq" id="WP_019618457.1">
    <property type="nucleotide sequence ID" value="NZ_JBHUNE010000001.1"/>
</dbReference>
<evidence type="ECO:0000256" key="1">
    <source>
        <dbReference type="SAM" id="SignalP"/>
    </source>
</evidence>
<dbReference type="Proteomes" id="UP001597492">
    <property type="component" value="Unassembled WGS sequence"/>
</dbReference>
<accession>A0ABW5UUP5</accession>
<dbReference type="EMBL" id="JBHUNE010000001">
    <property type="protein sequence ID" value="MFD2757124.1"/>
    <property type="molecule type" value="Genomic_DNA"/>
</dbReference>
<name>A0ABW5UUP5_9MICO</name>
<gene>
    <name evidence="2" type="ORF">ACFSW7_01880</name>
</gene>
<comment type="caution">
    <text evidence="2">The sequence shown here is derived from an EMBL/GenBank/DDBJ whole genome shotgun (WGS) entry which is preliminary data.</text>
</comment>
<evidence type="ECO:0000313" key="3">
    <source>
        <dbReference type="Proteomes" id="UP001597492"/>
    </source>
</evidence>
<evidence type="ECO:0008006" key="4">
    <source>
        <dbReference type="Google" id="ProtNLM"/>
    </source>
</evidence>